<sequence length="98" mass="10995">MAPFEIAFMANVDPIGFKTYFLVIQPGSNTQVEQKSSQNAATLATNSMSNGIIQLDFDSQGYLSAFHDLTTGKTYPLKQEFMYYHDQSQILHINLVDP</sequence>
<proteinExistence type="predicted"/>
<accession>A0A914CP15</accession>
<dbReference type="WBParaSite" id="ACRNAN_scaffold1292.g8059.t1">
    <property type="protein sequence ID" value="ACRNAN_scaffold1292.g8059.t1"/>
    <property type="gene ID" value="ACRNAN_scaffold1292.g8059"/>
</dbReference>
<dbReference type="InterPro" id="IPR011013">
    <property type="entry name" value="Gal_mutarotase_sf_dom"/>
</dbReference>
<keyword evidence="1" id="KW-1185">Reference proteome</keyword>
<reference evidence="2" key="1">
    <citation type="submission" date="2022-11" db="UniProtKB">
        <authorList>
            <consortium name="WormBaseParasite"/>
        </authorList>
    </citation>
    <scope>IDENTIFICATION</scope>
</reference>
<dbReference type="AlphaFoldDB" id="A0A914CP15"/>
<dbReference type="GO" id="GO:0030246">
    <property type="term" value="F:carbohydrate binding"/>
    <property type="evidence" value="ECO:0007669"/>
    <property type="project" value="InterPro"/>
</dbReference>
<evidence type="ECO:0000313" key="2">
    <source>
        <dbReference type="WBParaSite" id="ACRNAN_scaffold1292.g8059.t1"/>
    </source>
</evidence>
<dbReference type="Proteomes" id="UP000887540">
    <property type="component" value="Unplaced"/>
</dbReference>
<organism evidence="1 2">
    <name type="scientific">Acrobeloides nanus</name>
    <dbReference type="NCBI Taxonomy" id="290746"/>
    <lineage>
        <taxon>Eukaryota</taxon>
        <taxon>Metazoa</taxon>
        <taxon>Ecdysozoa</taxon>
        <taxon>Nematoda</taxon>
        <taxon>Chromadorea</taxon>
        <taxon>Rhabditida</taxon>
        <taxon>Tylenchina</taxon>
        <taxon>Cephalobomorpha</taxon>
        <taxon>Cephaloboidea</taxon>
        <taxon>Cephalobidae</taxon>
        <taxon>Acrobeloides</taxon>
    </lineage>
</organism>
<protein>
    <submittedName>
        <fullName evidence="2">Uncharacterized protein</fullName>
    </submittedName>
</protein>
<dbReference type="Gene3D" id="2.70.98.30">
    <property type="entry name" value="Golgi alpha-mannosidase II, domain 4"/>
    <property type="match status" value="1"/>
</dbReference>
<evidence type="ECO:0000313" key="1">
    <source>
        <dbReference type="Proteomes" id="UP000887540"/>
    </source>
</evidence>
<name>A0A914CP15_9BILA</name>
<dbReference type="SUPFAM" id="SSF74650">
    <property type="entry name" value="Galactose mutarotase-like"/>
    <property type="match status" value="1"/>
</dbReference>
<dbReference type="GO" id="GO:0005975">
    <property type="term" value="P:carbohydrate metabolic process"/>
    <property type="evidence" value="ECO:0007669"/>
    <property type="project" value="InterPro"/>
</dbReference>
<dbReference type="GO" id="GO:0003824">
    <property type="term" value="F:catalytic activity"/>
    <property type="evidence" value="ECO:0007669"/>
    <property type="project" value="InterPro"/>
</dbReference>